<name>A0A8S5VBU8_9CAUD</name>
<reference evidence="1" key="1">
    <citation type="journal article" date="2021" name="Proc. Natl. Acad. Sci. U.S.A.">
        <title>A Catalog of Tens of Thousands of Viruses from Human Metagenomes Reveals Hidden Associations with Chronic Diseases.</title>
        <authorList>
            <person name="Tisza M.J."/>
            <person name="Buck C.B."/>
        </authorList>
    </citation>
    <scope>NUCLEOTIDE SEQUENCE</scope>
    <source>
        <strain evidence="1">CtDxv33</strain>
    </source>
</reference>
<evidence type="ECO:0000313" key="1">
    <source>
        <dbReference type="EMBL" id="DAG04168.1"/>
    </source>
</evidence>
<protein>
    <submittedName>
        <fullName evidence="1">Uncharacterized protein</fullName>
    </submittedName>
</protein>
<accession>A0A8S5VBU8</accession>
<sequence>MQYAEIRNAEGAYIIDDQYQNYRLSTIPLVKAQRCLTGLHIEKNETGERICTYPYYDYANGKTYAWPQGGKYPNPWCSPATPNKVRGIASVWAVRTYFDQPRAMWPDGAFYGYAGRCIQSMLVLRSPRWHPRFSISPTDTVPYIFALGAAMPNIVYTFATIFDTLPQKTTAHFISCWQRKASLSQSLRDGKSFHGSNVGYTEFDQGQYYPDNVSGSSPYRPRPGENFTAESYLEEMETAPILYAYGLEDSRIGLDKGEFVIKNERGEVVFNNRYDYMRILDYFPSVNALSFDGAGIYNSPKRHSYPGRKIAVVALSQNACYAAGVGGDEWLYNTGFWFPNPSTVEFTTCVTPFVRARETEQYPGLSQDFASLASLLGVMILDVTGCTPGWKYEAETGKPFWVEIE</sequence>
<organism evidence="1">
    <name type="scientific">Siphoviridae sp. ctDxv33</name>
    <dbReference type="NCBI Taxonomy" id="2825392"/>
    <lineage>
        <taxon>Viruses</taxon>
        <taxon>Duplodnaviria</taxon>
        <taxon>Heunggongvirae</taxon>
        <taxon>Uroviricota</taxon>
        <taxon>Caudoviricetes</taxon>
    </lineage>
</organism>
<proteinExistence type="predicted"/>
<dbReference type="EMBL" id="BK016239">
    <property type="protein sequence ID" value="DAG04168.1"/>
    <property type="molecule type" value="Genomic_DNA"/>
</dbReference>